<dbReference type="InterPro" id="IPR043128">
    <property type="entry name" value="Rev_trsase/Diguanyl_cyclase"/>
</dbReference>
<feature type="region of interest" description="Disordered" evidence="3">
    <location>
        <begin position="42"/>
        <end position="149"/>
    </location>
</feature>
<dbReference type="CDD" id="cd09280">
    <property type="entry name" value="RNase_HI_eukaryote_like"/>
    <property type="match status" value="1"/>
</dbReference>
<dbReference type="InterPro" id="IPR012337">
    <property type="entry name" value="RNaseH-like_sf"/>
</dbReference>
<dbReference type="PROSITE" id="PS50879">
    <property type="entry name" value="RNASE_H_1"/>
    <property type="match status" value="1"/>
</dbReference>
<dbReference type="Gene3D" id="3.30.420.10">
    <property type="entry name" value="Ribonuclease H-like superfamily/Ribonuclease H"/>
    <property type="match status" value="1"/>
</dbReference>
<name>A0ABR3MGE8_9TELE</name>
<proteinExistence type="inferred from homology"/>
<comment type="similarity">
    <text evidence="1">Belongs to the beta type-B retroviral polymerase family. HERV class-II K(HML-2) pol subfamily.</text>
</comment>
<dbReference type="Gene3D" id="3.10.20.370">
    <property type="match status" value="1"/>
</dbReference>
<dbReference type="Pfam" id="PF17919">
    <property type="entry name" value="RT_RNaseH_2"/>
    <property type="match status" value="1"/>
</dbReference>
<dbReference type="InterPro" id="IPR000477">
    <property type="entry name" value="RT_dom"/>
</dbReference>
<dbReference type="InterPro" id="IPR043502">
    <property type="entry name" value="DNA/RNA_pol_sf"/>
</dbReference>
<comment type="caution">
    <text evidence="5">The sequence shown here is derived from an EMBL/GenBank/DDBJ whole genome shotgun (WGS) entry which is preliminary data.</text>
</comment>
<dbReference type="Pfam" id="PF00075">
    <property type="entry name" value="RNase_H"/>
    <property type="match status" value="1"/>
</dbReference>
<dbReference type="InterPro" id="IPR051320">
    <property type="entry name" value="Viral_Replic_Matur_Polypro"/>
</dbReference>
<dbReference type="Gene3D" id="3.10.10.10">
    <property type="entry name" value="HIV Type 1 Reverse Transcriptase, subunit A, domain 1"/>
    <property type="match status" value="1"/>
</dbReference>
<dbReference type="InterPro" id="IPR002156">
    <property type="entry name" value="RNaseH_domain"/>
</dbReference>
<evidence type="ECO:0000256" key="3">
    <source>
        <dbReference type="SAM" id="MobiDB-lite"/>
    </source>
</evidence>
<evidence type="ECO:0000256" key="2">
    <source>
        <dbReference type="ARBA" id="ARBA00012180"/>
    </source>
</evidence>
<dbReference type="Gene3D" id="3.30.70.270">
    <property type="match status" value="1"/>
</dbReference>
<organism evidence="5 6">
    <name type="scientific">Cirrhinus molitorella</name>
    <name type="common">mud carp</name>
    <dbReference type="NCBI Taxonomy" id="172907"/>
    <lineage>
        <taxon>Eukaryota</taxon>
        <taxon>Metazoa</taxon>
        <taxon>Chordata</taxon>
        <taxon>Craniata</taxon>
        <taxon>Vertebrata</taxon>
        <taxon>Euteleostomi</taxon>
        <taxon>Actinopterygii</taxon>
        <taxon>Neopterygii</taxon>
        <taxon>Teleostei</taxon>
        <taxon>Ostariophysi</taxon>
        <taxon>Cypriniformes</taxon>
        <taxon>Cyprinidae</taxon>
        <taxon>Labeoninae</taxon>
        <taxon>Labeonini</taxon>
        <taxon>Cirrhinus</taxon>
    </lineage>
</organism>
<feature type="domain" description="RNase H type-1" evidence="4">
    <location>
        <begin position="787"/>
        <end position="939"/>
    </location>
</feature>
<dbReference type="InterPro" id="IPR036397">
    <property type="entry name" value="RNaseH_sf"/>
</dbReference>
<dbReference type="Pfam" id="PF00078">
    <property type="entry name" value="RVT_1"/>
    <property type="match status" value="1"/>
</dbReference>
<evidence type="ECO:0000256" key="1">
    <source>
        <dbReference type="ARBA" id="ARBA00010879"/>
    </source>
</evidence>
<evidence type="ECO:0000259" key="4">
    <source>
        <dbReference type="PROSITE" id="PS50879"/>
    </source>
</evidence>
<dbReference type="PANTHER" id="PTHR33064">
    <property type="entry name" value="POL PROTEIN"/>
    <property type="match status" value="1"/>
</dbReference>
<dbReference type="SUPFAM" id="SSF56672">
    <property type="entry name" value="DNA/RNA polymerases"/>
    <property type="match status" value="1"/>
</dbReference>
<feature type="compositionally biased region" description="Basic and acidic residues" evidence="3">
    <location>
        <begin position="54"/>
        <end position="72"/>
    </location>
</feature>
<sequence length="1037" mass="116205">MTIQQLRDLTHKAYAKHRAAPEKTAKNPVVLSVSEHYPELTLEGAQPQYHARSFNREARDFTASRERGDYRGARPKHRTDRQGHGSRSSGDPQSKAAWEGPRQPRSHRPAKMRAAGPQSHQGTATQGPSDKPKPQLPPEQTGTGTSEPHADVITAVFTDILVRLQAHIDTINDVVWAPLTSQLPVSPLDHTHLISGQTIPEVCTLVNELEATVPAYTKGVAVRFNLRRGQTLNHTLAYFQLSPKCAELGLTLEATPLTEVTSRAVYILFNNCTATPIRLPRGYRAGWLISQNFHDLELTIPVIGPIPPPLTLEGSPNDTVFTAPFRMIAIIYNADDQRAVNEITAPVAINETNDATVEEPYPGFEAQVQQILKDADAIQDETDLQKLRQILYQYKASFAKDSLDCGLTHLHTVRIPSHPNAPPTFVKQYKIPIASHEPVQEIIDSMLEKGIIRPCNSTYSAPIWPVLKPNGKWRPTIDYRKLNQQVPLSRWPMTQLEQEIPRIRGTTIFSTLDVASGFWTIPVHPEDQHKLAFTFGNRQYTFTRCPFGNNVAKINYVGLLIGPHGIEPQSSRIQAVQNIKAPKNISELRSFLGDCPFLWTDAQDNAVNELKRHLCSAPCLAYPNPQKEFYLEAGFSNHCLSAGLYQRYDQDKRVVAYASKTLLPLELKYTDCEKALLCTVWAIQRFSNYIRAQKVIIETCHQPVAFLNSQRIRDGVVTNARIAMWLMALQGRDIEARYAQNHRSALGNGLAACQNCSGDTPTTTLEPEEPQLLQQPTFHRYFEENVCQGMPTAYVDGCSYNHQGNLKAGAGVLWVDNNPCPPQHFKLGPQSSQYAEVAAVLITLQIAATHNIKELLICTDSNYARLSFTCHLPNWIQNAYRTANNKPVKHQHLFRACDTITREHDMLVYWKKVKGHSRQPGQDKDFNDQTDALAKAGAQDGDLWSPPPQTTTPAVVAADAVQHLHNRHPKPDPSSYPIASTDLNQVPGLKRLHHIRYLLHVTDNILWYVSDDRMTPKLVVPQCLRGVMLMYTMVSGT</sequence>
<dbReference type="SUPFAM" id="SSF53098">
    <property type="entry name" value="Ribonuclease H-like"/>
    <property type="match status" value="1"/>
</dbReference>
<dbReference type="EC" id="3.1.26.4" evidence="2"/>
<keyword evidence="6" id="KW-1185">Reference proteome</keyword>
<protein>
    <recommendedName>
        <fullName evidence="2">ribonuclease H</fullName>
        <ecNumber evidence="2">3.1.26.4</ecNumber>
    </recommendedName>
</protein>
<dbReference type="InterPro" id="IPR041577">
    <property type="entry name" value="RT_RNaseH_2"/>
</dbReference>
<evidence type="ECO:0000313" key="5">
    <source>
        <dbReference type="EMBL" id="KAL1264155.1"/>
    </source>
</evidence>
<dbReference type="EMBL" id="JAYMGO010000012">
    <property type="protein sequence ID" value="KAL1264155.1"/>
    <property type="molecule type" value="Genomic_DNA"/>
</dbReference>
<gene>
    <name evidence="5" type="ORF">QQF64_004510</name>
</gene>
<reference evidence="5 6" key="1">
    <citation type="submission" date="2023-09" db="EMBL/GenBank/DDBJ databases">
        <authorList>
            <person name="Wang M."/>
        </authorList>
    </citation>
    <scope>NUCLEOTIDE SEQUENCE [LARGE SCALE GENOMIC DNA]</scope>
    <source>
        <strain evidence="5">GT-2023</strain>
        <tissue evidence="5">Liver</tissue>
    </source>
</reference>
<accession>A0ABR3MGE8</accession>
<feature type="compositionally biased region" description="Polar residues" evidence="3">
    <location>
        <begin position="118"/>
        <end position="128"/>
    </location>
</feature>
<evidence type="ECO:0000313" key="6">
    <source>
        <dbReference type="Proteomes" id="UP001558613"/>
    </source>
</evidence>
<dbReference type="PANTHER" id="PTHR33064:SF37">
    <property type="entry name" value="RIBONUCLEASE H"/>
    <property type="match status" value="1"/>
</dbReference>
<dbReference type="Proteomes" id="UP001558613">
    <property type="component" value="Unassembled WGS sequence"/>
</dbReference>